<keyword evidence="3" id="KW-1185">Reference proteome</keyword>
<dbReference type="AlphaFoldDB" id="A0A418V7T6"/>
<organism evidence="2 3">
    <name type="scientific">Deinococcus cavernae</name>
    <dbReference type="NCBI Taxonomy" id="2320857"/>
    <lineage>
        <taxon>Bacteria</taxon>
        <taxon>Thermotogati</taxon>
        <taxon>Deinococcota</taxon>
        <taxon>Deinococci</taxon>
        <taxon>Deinococcales</taxon>
        <taxon>Deinococcaceae</taxon>
        <taxon>Deinococcus</taxon>
    </lineage>
</organism>
<sequence length="206" mass="23093">MGLWWACILRRGRSVAAGIRLCGMNRDQAYALMVEHTPSASLQRHMLNVEAAMRAYARHWGEDEELYAVTGLLHDFDYELHPDEHPTWGVNYLRAHTDTPEVVLDAILGHAAYTGVARTTKLAQSLFAVDELTGLVQAAALIRPDKDVRQVELSSLKKRFKNRAFAAGVNREEVTQATAELGVDMEEHMRRVLSAMQAIPASEERI</sequence>
<dbReference type="InterPro" id="IPR006674">
    <property type="entry name" value="HD_domain"/>
</dbReference>
<protein>
    <submittedName>
        <fullName evidence="2">HD domain-containing protein</fullName>
    </submittedName>
</protein>
<evidence type="ECO:0000259" key="1">
    <source>
        <dbReference type="Pfam" id="PF01966"/>
    </source>
</evidence>
<gene>
    <name evidence="2" type="ORF">D3875_11975</name>
</gene>
<dbReference type="Proteomes" id="UP000286287">
    <property type="component" value="Unassembled WGS sequence"/>
</dbReference>
<dbReference type="Gene3D" id="1.10.3210.10">
    <property type="entry name" value="Hypothetical protein af1432"/>
    <property type="match status" value="1"/>
</dbReference>
<evidence type="ECO:0000313" key="3">
    <source>
        <dbReference type="Proteomes" id="UP000286287"/>
    </source>
</evidence>
<evidence type="ECO:0000313" key="2">
    <source>
        <dbReference type="EMBL" id="RJF72163.1"/>
    </source>
</evidence>
<dbReference type="PANTHER" id="PTHR38659">
    <property type="entry name" value="METAL-DEPENDENT PHOSPHOHYDROLASE"/>
    <property type="match status" value="1"/>
</dbReference>
<proteinExistence type="predicted"/>
<dbReference type="OrthoDB" id="9801160at2"/>
<accession>A0A418V7T6</accession>
<feature type="domain" description="HD" evidence="1">
    <location>
        <begin position="44"/>
        <end position="132"/>
    </location>
</feature>
<dbReference type="EMBL" id="QYUJ01000014">
    <property type="protein sequence ID" value="RJF72163.1"/>
    <property type="molecule type" value="Genomic_DNA"/>
</dbReference>
<comment type="caution">
    <text evidence="2">The sequence shown here is derived from an EMBL/GenBank/DDBJ whole genome shotgun (WGS) entry which is preliminary data.</text>
</comment>
<reference evidence="2 3" key="1">
    <citation type="submission" date="2018-09" db="EMBL/GenBank/DDBJ databases">
        <authorList>
            <person name="Zhu H."/>
        </authorList>
    </citation>
    <scope>NUCLEOTIDE SEQUENCE [LARGE SCALE GENOMIC DNA]</scope>
    <source>
        <strain evidence="2 3">K2S05-167</strain>
    </source>
</reference>
<name>A0A418V7T6_9DEIO</name>
<dbReference type="SUPFAM" id="SSF109604">
    <property type="entry name" value="HD-domain/PDEase-like"/>
    <property type="match status" value="1"/>
</dbReference>
<dbReference type="PANTHER" id="PTHR38659:SF1">
    <property type="entry name" value="METAL DEPENDENT PHOSPHOHYDROLASE"/>
    <property type="match status" value="1"/>
</dbReference>
<dbReference type="Pfam" id="PF01966">
    <property type="entry name" value="HD"/>
    <property type="match status" value="1"/>
</dbReference>